<organism evidence="3 4">
    <name type="scientific">Meloidogyne graminicola</name>
    <dbReference type="NCBI Taxonomy" id="189291"/>
    <lineage>
        <taxon>Eukaryota</taxon>
        <taxon>Metazoa</taxon>
        <taxon>Ecdysozoa</taxon>
        <taxon>Nematoda</taxon>
        <taxon>Chromadorea</taxon>
        <taxon>Rhabditida</taxon>
        <taxon>Tylenchina</taxon>
        <taxon>Tylenchomorpha</taxon>
        <taxon>Tylenchoidea</taxon>
        <taxon>Meloidogynidae</taxon>
        <taxon>Meloidogyninae</taxon>
        <taxon>Meloidogyne</taxon>
    </lineage>
</organism>
<sequence>MKLIFIFILISLLFIADIITTQNNFLDADYNHYPKGHPPLHNKVGNFKDSDYFNPKHHPPRHNIHKSVPKN</sequence>
<feature type="compositionally biased region" description="Basic residues" evidence="1">
    <location>
        <begin position="55"/>
        <end position="71"/>
    </location>
</feature>
<keyword evidence="4" id="KW-1185">Reference proteome</keyword>
<reference evidence="3" key="1">
    <citation type="journal article" date="2020" name="Ecol. Evol.">
        <title>Genome structure and content of the rice root-knot nematode (Meloidogyne graminicola).</title>
        <authorList>
            <person name="Phan N.T."/>
            <person name="Danchin E.G.J."/>
            <person name="Klopp C."/>
            <person name="Perfus-Barbeoch L."/>
            <person name="Kozlowski D.K."/>
            <person name="Koutsovoulos G.D."/>
            <person name="Lopez-Roques C."/>
            <person name="Bouchez O."/>
            <person name="Zahm M."/>
            <person name="Besnard G."/>
            <person name="Bellafiore S."/>
        </authorList>
    </citation>
    <scope>NUCLEOTIDE SEQUENCE</scope>
    <source>
        <strain evidence="3">VN-18</strain>
    </source>
</reference>
<feature type="chain" id="PRO_5035842107" description="CLAVATA3/ESR (CLE)-related protein" evidence="2">
    <location>
        <begin position="22"/>
        <end position="71"/>
    </location>
</feature>
<keyword evidence="2" id="KW-0732">Signal</keyword>
<evidence type="ECO:0000313" key="3">
    <source>
        <dbReference type="EMBL" id="KAF7632512.1"/>
    </source>
</evidence>
<dbReference type="AlphaFoldDB" id="A0A8S9ZGS0"/>
<evidence type="ECO:0000256" key="2">
    <source>
        <dbReference type="SAM" id="SignalP"/>
    </source>
</evidence>
<feature type="signal peptide" evidence="2">
    <location>
        <begin position="1"/>
        <end position="21"/>
    </location>
</feature>
<dbReference type="EMBL" id="JABEBT010000101">
    <property type="protein sequence ID" value="KAF7632512.1"/>
    <property type="molecule type" value="Genomic_DNA"/>
</dbReference>
<feature type="region of interest" description="Disordered" evidence="1">
    <location>
        <begin position="51"/>
        <end position="71"/>
    </location>
</feature>
<proteinExistence type="predicted"/>
<comment type="caution">
    <text evidence="3">The sequence shown here is derived from an EMBL/GenBank/DDBJ whole genome shotgun (WGS) entry which is preliminary data.</text>
</comment>
<accession>A0A8S9ZGS0</accession>
<name>A0A8S9ZGS0_9BILA</name>
<protein>
    <recommendedName>
        <fullName evidence="5">CLAVATA3/ESR (CLE)-related protein</fullName>
    </recommendedName>
</protein>
<evidence type="ECO:0008006" key="5">
    <source>
        <dbReference type="Google" id="ProtNLM"/>
    </source>
</evidence>
<evidence type="ECO:0000256" key="1">
    <source>
        <dbReference type="SAM" id="MobiDB-lite"/>
    </source>
</evidence>
<gene>
    <name evidence="3" type="ORF">Mgra_00008109</name>
</gene>
<dbReference type="Proteomes" id="UP000605970">
    <property type="component" value="Unassembled WGS sequence"/>
</dbReference>
<evidence type="ECO:0000313" key="4">
    <source>
        <dbReference type="Proteomes" id="UP000605970"/>
    </source>
</evidence>